<feature type="compositionally biased region" description="Polar residues" evidence="1">
    <location>
        <begin position="93"/>
        <end position="111"/>
    </location>
</feature>
<organism evidence="2 3">
    <name type="scientific">Dibothriocephalus latus</name>
    <name type="common">Fish tapeworm</name>
    <name type="synonym">Diphyllobothrium latum</name>
    <dbReference type="NCBI Taxonomy" id="60516"/>
    <lineage>
        <taxon>Eukaryota</taxon>
        <taxon>Metazoa</taxon>
        <taxon>Spiralia</taxon>
        <taxon>Lophotrochozoa</taxon>
        <taxon>Platyhelminthes</taxon>
        <taxon>Cestoda</taxon>
        <taxon>Eucestoda</taxon>
        <taxon>Diphyllobothriidea</taxon>
        <taxon>Diphyllobothriidae</taxon>
        <taxon>Dibothriocephalus</taxon>
    </lineage>
</organism>
<dbReference type="Proteomes" id="UP000281553">
    <property type="component" value="Unassembled WGS sequence"/>
</dbReference>
<evidence type="ECO:0000313" key="3">
    <source>
        <dbReference type="Proteomes" id="UP000281553"/>
    </source>
</evidence>
<accession>A0A3P6QKB1</accession>
<dbReference type="OrthoDB" id="6311086at2759"/>
<reference evidence="2 3" key="1">
    <citation type="submission" date="2018-11" db="EMBL/GenBank/DDBJ databases">
        <authorList>
            <consortium name="Pathogen Informatics"/>
        </authorList>
    </citation>
    <scope>NUCLEOTIDE SEQUENCE [LARGE SCALE GENOMIC DNA]</scope>
</reference>
<dbReference type="EMBL" id="UYRU01007125">
    <property type="protein sequence ID" value="VDK40825.1"/>
    <property type="molecule type" value="Genomic_DNA"/>
</dbReference>
<name>A0A3P6QKB1_DIBLA</name>
<sequence length="252" mass="27367">MHLNVIFPPKQTDPLRLPNCVSLGQGVTEALNQAGPLPRLYEPSKEALENNFDSLPLGGCIEDSTMASQTTRFSLIGHRVVEPARKSIGCGQSPDSSQSPINLSCRNEPTPSSSSSNRNADSFEGWFPDPSELMSSFDATNQRSPLSYMTVECPSSPSGGLSALKPAPPCPLVNRPVSCYNPLRSHDSPVTLPPNPGEIADSNYGQQSYLPPSVRQPAISPERKISQDGNYRFDWPYPSQPLYHRAFPPSGV</sequence>
<keyword evidence="3" id="KW-1185">Reference proteome</keyword>
<evidence type="ECO:0000313" key="2">
    <source>
        <dbReference type="EMBL" id="VDK40825.1"/>
    </source>
</evidence>
<feature type="region of interest" description="Disordered" evidence="1">
    <location>
        <begin position="86"/>
        <end position="127"/>
    </location>
</feature>
<protein>
    <submittedName>
        <fullName evidence="2">Uncharacterized protein</fullName>
    </submittedName>
</protein>
<feature type="non-terminal residue" evidence="2">
    <location>
        <position position="252"/>
    </location>
</feature>
<gene>
    <name evidence="2" type="ORF">DILT_LOCUS1177</name>
</gene>
<proteinExistence type="predicted"/>
<feature type="region of interest" description="Disordered" evidence="1">
    <location>
        <begin position="187"/>
        <end position="252"/>
    </location>
</feature>
<evidence type="ECO:0000256" key="1">
    <source>
        <dbReference type="SAM" id="MobiDB-lite"/>
    </source>
</evidence>
<dbReference type="AlphaFoldDB" id="A0A3P6QKB1"/>